<keyword evidence="3" id="KW-1185">Reference proteome</keyword>
<feature type="region of interest" description="Disordered" evidence="1">
    <location>
        <begin position="1"/>
        <end position="23"/>
    </location>
</feature>
<dbReference type="Proteomes" id="UP000664398">
    <property type="component" value="Unassembled WGS sequence"/>
</dbReference>
<name>A0A939RXW1_9MICO</name>
<dbReference type="EMBL" id="JAGDYL010000044">
    <property type="protein sequence ID" value="MBO1806587.1"/>
    <property type="molecule type" value="Genomic_DNA"/>
</dbReference>
<sequence length="129" mass="13746">MSVLTVASPSIASTPDAVSPAPGSVRVHERVIDKVVRETSAVAIGVSRDDVNVETAEWGGGLAVRIAAKLPVPDLSDLEAIEAAVPVLERVRALQAELAEEFARLTGRDIRRVSFTVTGAIIPKRKRVR</sequence>
<protein>
    <submittedName>
        <fullName evidence="2">NTP pyrophosphohydrolase</fullName>
    </submittedName>
</protein>
<gene>
    <name evidence="2" type="ORF">J4H91_14890</name>
</gene>
<evidence type="ECO:0000313" key="2">
    <source>
        <dbReference type="EMBL" id="MBO1806587.1"/>
    </source>
</evidence>
<proteinExistence type="predicted"/>
<dbReference type="AlphaFoldDB" id="A0A939RXW1"/>
<reference evidence="2" key="1">
    <citation type="submission" date="2021-03" db="EMBL/GenBank/DDBJ databases">
        <title>Leucobacter chromiisoli sp. nov., isolated from chromium-containing soil of chemical plant.</title>
        <authorList>
            <person name="Xu Z."/>
        </authorList>
    </citation>
    <scope>NUCLEOTIDE SEQUENCE</scope>
    <source>
        <strain evidence="2">A2</strain>
    </source>
</reference>
<dbReference type="RefSeq" id="WP_208047040.1">
    <property type="nucleotide sequence ID" value="NZ_JAGDYL010000044.1"/>
</dbReference>
<comment type="caution">
    <text evidence="2">The sequence shown here is derived from an EMBL/GenBank/DDBJ whole genome shotgun (WGS) entry which is preliminary data.</text>
</comment>
<accession>A0A939RXW1</accession>
<feature type="compositionally biased region" description="Polar residues" evidence="1">
    <location>
        <begin position="1"/>
        <end position="13"/>
    </location>
</feature>
<organism evidence="2 3">
    <name type="scientific">Leucobacter ruminantium</name>
    <dbReference type="NCBI Taxonomy" id="1289170"/>
    <lineage>
        <taxon>Bacteria</taxon>
        <taxon>Bacillati</taxon>
        <taxon>Actinomycetota</taxon>
        <taxon>Actinomycetes</taxon>
        <taxon>Micrococcales</taxon>
        <taxon>Microbacteriaceae</taxon>
        <taxon>Leucobacter</taxon>
    </lineage>
</organism>
<evidence type="ECO:0000256" key="1">
    <source>
        <dbReference type="SAM" id="MobiDB-lite"/>
    </source>
</evidence>
<evidence type="ECO:0000313" key="3">
    <source>
        <dbReference type="Proteomes" id="UP000664398"/>
    </source>
</evidence>